<comment type="caution">
    <text evidence="1">The sequence shown here is derived from an EMBL/GenBank/DDBJ whole genome shotgun (WGS) entry which is preliminary data.</text>
</comment>
<reference key="1">
    <citation type="submission" date="2017-08" db="EMBL/GenBank/DDBJ databases">
        <title>A dynamic microbial community with high functional redundancy inhabits the cold, oxic subseafloor aquifer.</title>
        <authorList>
            <person name="Tully B.J."/>
            <person name="Wheat C.G."/>
            <person name="Glazer B.T."/>
            <person name="Huber J.A."/>
        </authorList>
    </citation>
    <scope>NUCLEOTIDE SEQUENCE [LARGE SCALE GENOMIC DNA]</scope>
</reference>
<dbReference type="InterPro" id="IPR006597">
    <property type="entry name" value="Sel1-like"/>
</dbReference>
<proteinExistence type="predicted"/>
<dbReference type="SMART" id="SM00671">
    <property type="entry name" value="SEL1"/>
    <property type="match status" value="1"/>
</dbReference>
<evidence type="ECO:0008006" key="2">
    <source>
        <dbReference type="Google" id="ProtNLM"/>
    </source>
</evidence>
<sequence length="408" mass="45391">MEEANVIPGPAVKYCREAVKDYPDTPRFKFQLGRSLWAAWKLDEGMQLFLKVEKESQYGPVYAYLADAYMNGIAGVDVDQELAISLYQIASEAGFSPAADVLAILSGEEDIQVVTQNIGMELALPQENIISNQQVAPSQPQEPKFEANKFSQPKILDALYSGNLSKLRNSDLGIANILGMKASRTLIYLNSFNAEFSGTYNFKDPTCIRIYDPAVSQIMEREMMAINFDNGGDNMAQNGLLMGFNMIMGMTNQLENGGVMSIVDDSHSLELLKQKAAADAAILLQIYAPYGGCQSQTIGRIYKNLVAYVKNRDGIASPEEKAKKIKIAEKKTVEVERRRQKALRNSAKFSCVGQFKKDNFCSCLIDGLDERNITEVEWKSLGQNFKEVLKIGKKYEGFATHLKSCRAK</sequence>
<accession>A0A2A4Z7Z3</accession>
<protein>
    <recommendedName>
        <fullName evidence="2">Sel1 repeat family protein</fullName>
    </recommendedName>
</protein>
<organism evidence="1">
    <name type="scientific">OCS116 cluster bacterium</name>
    <dbReference type="NCBI Taxonomy" id="2030921"/>
    <lineage>
        <taxon>Bacteria</taxon>
        <taxon>Pseudomonadati</taxon>
        <taxon>Pseudomonadota</taxon>
        <taxon>Alphaproteobacteria</taxon>
        <taxon>OCS116 cluster</taxon>
    </lineage>
</organism>
<dbReference type="Gene3D" id="1.25.40.10">
    <property type="entry name" value="Tetratricopeptide repeat domain"/>
    <property type="match status" value="1"/>
</dbReference>
<dbReference type="EMBL" id="NVUS01000003">
    <property type="protein sequence ID" value="PCJ03085.1"/>
    <property type="molecule type" value="Genomic_DNA"/>
</dbReference>
<dbReference type="InterPro" id="IPR011990">
    <property type="entry name" value="TPR-like_helical_dom_sf"/>
</dbReference>
<dbReference type="AlphaFoldDB" id="A0A2A4Z7Z3"/>
<name>A0A2A4Z7Z3_9PROT</name>
<gene>
    <name evidence="1" type="ORF">COB13_03870</name>
</gene>
<evidence type="ECO:0000313" key="1">
    <source>
        <dbReference type="EMBL" id="PCJ03085.1"/>
    </source>
</evidence>
<dbReference type="SUPFAM" id="SSF81901">
    <property type="entry name" value="HCP-like"/>
    <property type="match status" value="1"/>
</dbReference>
<reference evidence="1" key="2">
    <citation type="journal article" date="2018" name="ISME J.">
        <title>A dynamic microbial community with high functional redundancy inhabits the cold, oxic subseafloor aquifer.</title>
        <authorList>
            <person name="Tully B.J."/>
            <person name="Wheat C.G."/>
            <person name="Glazer B.T."/>
            <person name="Huber J.A."/>
        </authorList>
    </citation>
    <scope>NUCLEOTIDE SEQUENCE</scope>
    <source>
        <strain evidence="1">NORP83</strain>
    </source>
</reference>